<dbReference type="AlphaFoldDB" id="A0A8H6I0Z7"/>
<dbReference type="PANTHER" id="PTHR43433">
    <property type="entry name" value="HYDROLASE, ALPHA/BETA FOLD FAMILY PROTEIN"/>
    <property type="match status" value="1"/>
</dbReference>
<dbReference type="GO" id="GO:0008233">
    <property type="term" value="F:peptidase activity"/>
    <property type="evidence" value="ECO:0007669"/>
    <property type="project" value="InterPro"/>
</dbReference>
<reference evidence="5 6" key="1">
    <citation type="submission" date="2020-07" db="EMBL/GenBank/DDBJ databases">
        <title>Comparative genomics of pyrophilous fungi reveals a link between fire events and developmental genes.</title>
        <authorList>
            <consortium name="DOE Joint Genome Institute"/>
            <person name="Steindorff A.S."/>
            <person name="Carver A."/>
            <person name="Calhoun S."/>
            <person name="Stillman K."/>
            <person name="Liu H."/>
            <person name="Lipzen A."/>
            <person name="Pangilinan J."/>
            <person name="Labutti K."/>
            <person name="Bruns T.D."/>
            <person name="Grigoriev I.V."/>
        </authorList>
    </citation>
    <scope>NUCLEOTIDE SEQUENCE [LARGE SCALE GENOMIC DNA]</scope>
    <source>
        <strain evidence="5 6">CBS 144469</strain>
    </source>
</reference>
<feature type="domain" description="AB hydrolase-1" evidence="4">
    <location>
        <begin position="55"/>
        <end position="308"/>
    </location>
</feature>
<evidence type="ECO:0000259" key="4">
    <source>
        <dbReference type="Pfam" id="PF00561"/>
    </source>
</evidence>
<dbReference type="GO" id="GO:0006508">
    <property type="term" value="P:proteolysis"/>
    <property type="evidence" value="ECO:0007669"/>
    <property type="project" value="InterPro"/>
</dbReference>
<dbReference type="InterPro" id="IPR000073">
    <property type="entry name" value="AB_hydrolase_1"/>
</dbReference>
<organism evidence="5 6">
    <name type="scientific">Ephemerocybe angulata</name>
    <dbReference type="NCBI Taxonomy" id="980116"/>
    <lineage>
        <taxon>Eukaryota</taxon>
        <taxon>Fungi</taxon>
        <taxon>Dikarya</taxon>
        <taxon>Basidiomycota</taxon>
        <taxon>Agaricomycotina</taxon>
        <taxon>Agaricomycetes</taxon>
        <taxon>Agaricomycetidae</taxon>
        <taxon>Agaricales</taxon>
        <taxon>Agaricineae</taxon>
        <taxon>Psathyrellaceae</taxon>
        <taxon>Ephemerocybe</taxon>
    </lineage>
</organism>
<dbReference type="PIRSF" id="PIRSF005539">
    <property type="entry name" value="Pept_S33_TRI_F1"/>
    <property type="match status" value="1"/>
</dbReference>
<gene>
    <name evidence="5" type="ORF">DFP72DRAFT_896799</name>
</gene>
<keyword evidence="6" id="KW-1185">Reference proteome</keyword>
<dbReference type="InterPro" id="IPR005945">
    <property type="entry name" value="Pro_imino_pep"/>
</dbReference>
<dbReference type="SUPFAM" id="SSF53474">
    <property type="entry name" value="alpha/beta-Hydrolases"/>
    <property type="match status" value="1"/>
</dbReference>
<accession>A0A8H6I0Z7</accession>
<dbReference type="InterPro" id="IPR002410">
    <property type="entry name" value="Peptidase_S33"/>
</dbReference>
<evidence type="ECO:0000256" key="2">
    <source>
        <dbReference type="ARBA" id="ARBA00022801"/>
    </source>
</evidence>
<evidence type="ECO:0000313" key="6">
    <source>
        <dbReference type="Proteomes" id="UP000521943"/>
    </source>
</evidence>
<proteinExistence type="inferred from homology"/>
<dbReference type="InterPro" id="IPR050471">
    <property type="entry name" value="AB_hydrolase"/>
</dbReference>
<evidence type="ECO:0000256" key="1">
    <source>
        <dbReference type="ARBA" id="ARBA00010088"/>
    </source>
</evidence>
<name>A0A8H6I0Z7_9AGAR</name>
<comment type="similarity">
    <text evidence="1">Belongs to the peptidase S33 family.</text>
</comment>
<dbReference type="Proteomes" id="UP000521943">
    <property type="component" value="Unassembled WGS sequence"/>
</dbReference>
<keyword evidence="3" id="KW-0732">Signal</keyword>
<protein>
    <submittedName>
        <fullName evidence="5">Proline iminopeptidase</fullName>
    </submittedName>
</protein>
<evidence type="ECO:0000313" key="5">
    <source>
        <dbReference type="EMBL" id="KAF6755423.1"/>
    </source>
</evidence>
<dbReference type="EMBL" id="JACGCI010000030">
    <property type="protein sequence ID" value="KAF6755423.1"/>
    <property type="molecule type" value="Genomic_DNA"/>
</dbReference>
<evidence type="ECO:0000256" key="3">
    <source>
        <dbReference type="SAM" id="SignalP"/>
    </source>
</evidence>
<dbReference type="Pfam" id="PF00561">
    <property type="entry name" value="Abhydrolase_1"/>
    <property type="match status" value="1"/>
</dbReference>
<sequence>MLLRAAPACILVLSLFTMAPARVAEGFIDFEIPALGKATKTWYKIIGELKPDVRPLIALHGGPGIYSGYLEILSDVTKGRPGPLIVYDQIGNGRSTHLPEKRGDTTFWTEHLFLGELNNLITKLGIREYDLFGHSWGGMLGARHASHQPPGLKHLVLMSTPASMPLWVAGVNSLRDKLPGVIQDALDKGEKNGTEDSQEYQDAVVFFYSRHLIRIDPIPEAIAKGFEWIATDPTVYLTMNGPNEFTITGSLKTWTIINKIHKIAVPTLVTTGGYDEAVDTTVAPFLEKLPQGKWVKFQNSSHMAHYEERAMFMKTVGNFLYS</sequence>
<keyword evidence="2" id="KW-0378">Hydrolase</keyword>
<feature type="signal peptide" evidence="3">
    <location>
        <begin position="1"/>
        <end position="26"/>
    </location>
</feature>
<dbReference type="Gene3D" id="3.40.50.1820">
    <property type="entry name" value="alpha/beta hydrolase"/>
    <property type="match status" value="1"/>
</dbReference>
<dbReference type="PANTHER" id="PTHR43433:SF5">
    <property type="entry name" value="AB HYDROLASE-1 DOMAIN-CONTAINING PROTEIN"/>
    <property type="match status" value="1"/>
</dbReference>
<dbReference type="InterPro" id="IPR029058">
    <property type="entry name" value="AB_hydrolase_fold"/>
</dbReference>
<dbReference type="NCBIfam" id="TIGR01250">
    <property type="entry name" value="pro_imino_pep_2"/>
    <property type="match status" value="1"/>
</dbReference>
<dbReference type="OrthoDB" id="190201at2759"/>
<dbReference type="PRINTS" id="PR00793">
    <property type="entry name" value="PROAMNOPTASE"/>
</dbReference>
<comment type="caution">
    <text evidence="5">The sequence shown here is derived from an EMBL/GenBank/DDBJ whole genome shotgun (WGS) entry which is preliminary data.</text>
</comment>
<feature type="chain" id="PRO_5034180917" evidence="3">
    <location>
        <begin position="27"/>
        <end position="322"/>
    </location>
</feature>